<sequence length="531" mass="59905">MPRQVPAEILLHILSYLIPDGNDIPDHHYARIQVQTLSRMSRASRELRRIAEPILYGQLPLGYHTLKVLETLCSRPDLGEHVRSISYSSWDYNAENCATLERLLYERISPLIRDKYRWPALNQFLKHLLDGGIDLHWEDNGGVLPQTLLLTLILCLTPNIEILNVNVDALDDKADALSRLFELCGRYVCGVMRRARKDGDSTRSSPVAPLHKLRSLQLTSTTSHGEPDSCRKKNVYPLFLFPRLETLELCSFNWVDTSQLGLDEDGEEDEDEQESDGEDEDEQESDGEDEEDADDDRWPSRLVLTSAGSHPNLKSFALLSCLPSSFAGLREMLRIFPNLHTLICHYVFTECREAINLTMYGSVLREFGPHLRHFELEPAEGADDIVEKADGGALGSLRARLTSLEQLRCPISALVGSDVASDEDNGADLDLCSFLPPSLRWFWTSVTAIGDASVHYKALAWMLDEAGSAAERNGQGRLPALEWVMVGIHRDSKVPTFEPCGFDVLRVSKRHFLYRKRSAAPVRNPPGWRLF</sequence>
<dbReference type="RefSeq" id="XP_046008492.1">
    <property type="nucleotide sequence ID" value="XM_046161167.1"/>
</dbReference>
<dbReference type="GeneID" id="70190713"/>
<dbReference type="AlphaFoldDB" id="A0A9P8XX98"/>
<feature type="region of interest" description="Disordered" evidence="1">
    <location>
        <begin position="261"/>
        <end position="298"/>
    </location>
</feature>
<dbReference type="Proteomes" id="UP000756346">
    <property type="component" value="Unassembled WGS sequence"/>
</dbReference>
<feature type="compositionally biased region" description="Acidic residues" evidence="1">
    <location>
        <begin position="262"/>
        <end position="295"/>
    </location>
</feature>
<gene>
    <name evidence="2" type="ORF">B0I36DRAFT_387352</name>
</gene>
<evidence type="ECO:0000313" key="3">
    <source>
        <dbReference type="Proteomes" id="UP000756346"/>
    </source>
</evidence>
<proteinExistence type="predicted"/>
<protein>
    <submittedName>
        <fullName evidence="2">Uncharacterized protein</fullName>
    </submittedName>
</protein>
<evidence type="ECO:0000256" key="1">
    <source>
        <dbReference type="SAM" id="MobiDB-lite"/>
    </source>
</evidence>
<accession>A0A9P8XX98</accession>
<organism evidence="2 3">
    <name type="scientific">Microdochium trichocladiopsis</name>
    <dbReference type="NCBI Taxonomy" id="1682393"/>
    <lineage>
        <taxon>Eukaryota</taxon>
        <taxon>Fungi</taxon>
        <taxon>Dikarya</taxon>
        <taxon>Ascomycota</taxon>
        <taxon>Pezizomycotina</taxon>
        <taxon>Sordariomycetes</taxon>
        <taxon>Xylariomycetidae</taxon>
        <taxon>Xylariales</taxon>
        <taxon>Microdochiaceae</taxon>
        <taxon>Microdochium</taxon>
    </lineage>
</organism>
<dbReference type="OrthoDB" id="2520703at2759"/>
<dbReference type="EMBL" id="JAGTJQ010000009">
    <property type="protein sequence ID" value="KAH7024944.1"/>
    <property type="molecule type" value="Genomic_DNA"/>
</dbReference>
<evidence type="ECO:0000313" key="2">
    <source>
        <dbReference type="EMBL" id="KAH7024944.1"/>
    </source>
</evidence>
<comment type="caution">
    <text evidence="2">The sequence shown here is derived from an EMBL/GenBank/DDBJ whole genome shotgun (WGS) entry which is preliminary data.</text>
</comment>
<name>A0A9P8XX98_9PEZI</name>
<reference evidence="2" key="1">
    <citation type="journal article" date="2021" name="Nat. Commun.">
        <title>Genetic determinants of endophytism in the Arabidopsis root mycobiome.</title>
        <authorList>
            <person name="Mesny F."/>
            <person name="Miyauchi S."/>
            <person name="Thiergart T."/>
            <person name="Pickel B."/>
            <person name="Atanasova L."/>
            <person name="Karlsson M."/>
            <person name="Huettel B."/>
            <person name="Barry K.W."/>
            <person name="Haridas S."/>
            <person name="Chen C."/>
            <person name="Bauer D."/>
            <person name="Andreopoulos W."/>
            <person name="Pangilinan J."/>
            <person name="LaButti K."/>
            <person name="Riley R."/>
            <person name="Lipzen A."/>
            <person name="Clum A."/>
            <person name="Drula E."/>
            <person name="Henrissat B."/>
            <person name="Kohler A."/>
            <person name="Grigoriev I.V."/>
            <person name="Martin F.M."/>
            <person name="Hacquard S."/>
        </authorList>
    </citation>
    <scope>NUCLEOTIDE SEQUENCE</scope>
    <source>
        <strain evidence="2">MPI-CAGE-CH-0230</strain>
    </source>
</reference>
<keyword evidence="3" id="KW-1185">Reference proteome</keyword>